<organism evidence="1 2">
    <name type="scientific">Clitoria ternatea</name>
    <name type="common">Butterfly pea</name>
    <dbReference type="NCBI Taxonomy" id="43366"/>
    <lineage>
        <taxon>Eukaryota</taxon>
        <taxon>Viridiplantae</taxon>
        <taxon>Streptophyta</taxon>
        <taxon>Embryophyta</taxon>
        <taxon>Tracheophyta</taxon>
        <taxon>Spermatophyta</taxon>
        <taxon>Magnoliopsida</taxon>
        <taxon>eudicotyledons</taxon>
        <taxon>Gunneridae</taxon>
        <taxon>Pentapetalae</taxon>
        <taxon>rosids</taxon>
        <taxon>fabids</taxon>
        <taxon>Fabales</taxon>
        <taxon>Fabaceae</taxon>
        <taxon>Papilionoideae</taxon>
        <taxon>50 kb inversion clade</taxon>
        <taxon>NPAAA clade</taxon>
        <taxon>indigoferoid/millettioid clade</taxon>
        <taxon>Phaseoleae</taxon>
        <taxon>Clitoria</taxon>
    </lineage>
</organism>
<evidence type="ECO:0000313" key="2">
    <source>
        <dbReference type="Proteomes" id="UP001359559"/>
    </source>
</evidence>
<dbReference type="Proteomes" id="UP001359559">
    <property type="component" value="Unassembled WGS sequence"/>
</dbReference>
<keyword evidence="2" id="KW-1185">Reference proteome</keyword>
<protein>
    <submittedName>
        <fullName evidence="1">Uncharacterized protein</fullName>
    </submittedName>
</protein>
<comment type="caution">
    <text evidence="1">The sequence shown here is derived from an EMBL/GenBank/DDBJ whole genome shotgun (WGS) entry which is preliminary data.</text>
</comment>
<sequence length="124" mass="14190">MGPKIESQLTLAQVQQQWVEEEVFMLLKEKVNEKGIGEGVQIGSIVAKAKDVALSGSGKRSTKKKMSKVRKGEARKKQYKKRYIDPIFVEQENYKNLEFNEVEGTFAFPEGHMKKYAYGRTLQC</sequence>
<reference evidence="1 2" key="1">
    <citation type="submission" date="2024-01" db="EMBL/GenBank/DDBJ databases">
        <title>The genomes of 5 underutilized Papilionoideae crops provide insights into root nodulation and disease resistance.</title>
        <authorList>
            <person name="Yuan L."/>
        </authorList>
    </citation>
    <scope>NUCLEOTIDE SEQUENCE [LARGE SCALE GENOMIC DNA]</scope>
    <source>
        <strain evidence="1">LY-2023</strain>
        <tissue evidence="1">Leaf</tissue>
    </source>
</reference>
<name>A0AAN9PTY0_CLITE</name>
<evidence type="ECO:0000313" key="1">
    <source>
        <dbReference type="EMBL" id="KAK7310037.1"/>
    </source>
</evidence>
<dbReference type="AlphaFoldDB" id="A0AAN9PTY0"/>
<gene>
    <name evidence="1" type="ORF">RJT34_07234</name>
</gene>
<accession>A0AAN9PTY0</accession>
<dbReference type="EMBL" id="JAYKXN010000002">
    <property type="protein sequence ID" value="KAK7310037.1"/>
    <property type="molecule type" value="Genomic_DNA"/>
</dbReference>
<proteinExistence type="predicted"/>